<keyword evidence="3" id="KW-1185">Reference proteome</keyword>
<dbReference type="AlphaFoldDB" id="A0A4S8LCY6"/>
<dbReference type="OrthoDB" id="3160134at2759"/>
<evidence type="ECO:0000313" key="2">
    <source>
        <dbReference type="EMBL" id="THU86734.1"/>
    </source>
</evidence>
<feature type="region of interest" description="Disordered" evidence="1">
    <location>
        <begin position="428"/>
        <end position="447"/>
    </location>
</feature>
<dbReference type="Proteomes" id="UP000297245">
    <property type="component" value="Unassembled WGS sequence"/>
</dbReference>
<name>A0A4S8LCY6_DENBC</name>
<feature type="region of interest" description="Disordered" evidence="1">
    <location>
        <begin position="83"/>
        <end position="105"/>
    </location>
</feature>
<organism evidence="2 3">
    <name type="scientific">Dendrothele bispora (strain CBS 962.96)</name>
    <dbReference type="NCBI Taxonomy" id="1314807"/>
    <lineage>
        <taxon>Eukaryota</taxon>
        <taxon>Fungi</taxon>
        <taxon>Dikarya</taxon>
        <taxon>Basidiomycota</taxon>
        <taxon>Agaricomycotina</taxon>
        <taxon>Agaricomycetes</taxon>
        <taxon>Agaricomycetidae</taxon>
        <taxon>Agaricales</taxon>
        <taxon>Agaricales incertae sedis</taxon>
        <taxon>Dendrothele</taxon>
    </lineage>
</organism>
<evidence type="ECO:0000256" key="1">
    <source>
        <dbReference type="SAM" id="MobiDB-lite"/>
    </source>
</evidence>
<reference evidence="2 3" key="1">
    <citation type="journal article" date="2019" name="Nat. Ecol. Evol.">
        <title>Megaphylogeny resolves global patterns of mushroom evolution.</title>
        <authorList>
            <person name="Varga T."/>
            <person name="Krizsan K."/>
            <person name="Foldi C."/>
            <person name="Dima B."/>
            <person name="Sanchez-Garcia M."/>
            <person name="Sanchez-Ramirez S."/>
            <person name="Szollosi G.J."/>
            <person name="Szarkandi J.G."/>
            <person name="Papp V."/>
            <person name="Albert L."/>
            <person name="Andreopoulos W."/>
            <person name="Angelini C."/>
            <person name="Antonin V."/>
            <person name="Barry K.W."/>
            <person name="Bougher N.L."/>
            <person name="Buchanan P."/>
            <person name="Buyck B."/>
            <person name="Bense V."/>
            <person name="Catcheside P."/>
            <person name="Chovatia M."/>
            <person name="Cooper J."/>
            <person name="Damon W."/>
            <person name="Desjardin D."/>
            <person name="Finy P."/>
            <person name="Geml J."/>
            <person name="Haridas S."/>
            <person name="Hughes K."/>
            <person name="Justo A."/>
            <person name="Karasinski D."/>
            <person name="Kautmanova I."/>
            <person name="Kiss B."/>
            <person name="Kocsube S."/>
            <person name="Kotiranta H."/>
            <person name="LaButti K.M."/>
            <person name="Lechner B.E."/>
            <person name="Liimatainen K."/>
            <person name="Lipzen A."/>
            <person name="Lukacs Z."/>
            <person name="Mihaltcheva S."/>
            <person name="Morgado L.N."/>
            <person name="Niskanen T."/>
            <person name="Noordeloos M.E."/>
            <person name="Ohm R.A."/>
            <person name="Ortiz-Santana B."/>
            <person name="Ovrebo C."/>
            <person name="Racz N."/>
            <person name="Riley R."/>
            <person name="Savchenko A."/>
            <person name="Shiryaev A."/>
            <person name="Soop K."/>
            <person name="Spirin V."/>
            <person name="Szebenyi C."/>
            <person name="Tomsovsky M."/>
            <person name="Tulloss R.E."/>
            <person name="Uehling J."/>
            <person name="Grigoriev I.V."/>
            <person name="Vagvolgyi C."/>
            <person name="Papp T."/>
            <person name="Martin F.M."/>
            <person name="Miettinen O."/>
            <person name="Hibbett D.S."/>
            <person name="Nagy L.G."/>
        </authorList>
    </citation>
    <scope>NUCLEOTIDE SEQUENCE [LARGE SCALE GENOMIC DNA]</scope>
    <source>
        <strain evidence="2 3">CBS 962.96</strain>
    </source>
</reference>
<dbReference type="Pfam" id="PF20414">
    <property type="entry name" value="DUF6698"/>
    <property type="match status" value="1"/>
</dbReference>
<feature type="region of interest" description="Disordered" evidence="1">
    <location>
        <begin position="1"/>
        <end position="30"/>
    </location>
</feature>
<dbReference type="InterPro" id="IPR046521">
    <property type="entry name" value="DUF6698"/>
</dbReference>
<sequence>MPSSGNNAQSTVNAPRQTPQERAAATRKRKYDTFVQEGIDETSVKGRSYKTLKPFYQAGLWWPQGICLYSDISMTLVDGIKDGQRDTHEEEEDEEDDGADVSKPSEIARARNVHAFTLFAQRYPELLELFYQTIEYEDSDTFDRMVTTIMEGYKQARRTDTNRIKDDICDWFLRAMKDSTNELDDFSFEVEPISRTDLKSERGVHHPLTRAFLIPFDYMGRVYLQSDGVEACNKVFSDLKKGSKRLNKKRRKGKKGKATDDREDETGIPLESASLCAFLYSINDYDPEKMWSGLFRGPLLIFAYRAIFTSPSSALGEKSAPTKSGNAKIHGVFEVSVESIAYVSAQVRFALCTKHSWTKEDGVFNLEAFYFFVLDLMLKAPPQWREDLLEFWNDAVFGDTSDSFVLDKPKAGSNMAVIMQQFTRDFSDANSADPAAEDPADGASSSA</sequence>
<accession>A0A4S8LCY6</accession>
<gene>
    <name evidence="2" type="ORF">K435DRAFT_842780</name>
</gene>
<feature type="compositionally biased region" description="Acidic residues" evidence="1">
    <location>
        <begin position="89"/>
        <end position="99"/>
    </location>
</feature>
<evidence type="ECO:0000313" key="3">
    <source>
        <dbReference type="Proteomes" id="UP000297245"/>
    </source>
</evidence>
<feature type="compositionally biased region" description="Polar residues" evidence="1">
    <location>
        <begin position="1"/>
        <end position="20"/>
    </location>
</feature>
<protein>
    <submittedName>
        <fullName evidence="2">Uncharacterized protein</fullName>
    </submittedName>
</protein>
<proteinExistence type="predicted"/>
<dbReference type="EMBL" id="ML179482">
    <property type="protein sequence ID" value="THU86734.1"/>
    <property type="molecule type" value="Genomic_DNA"/>
</dbReference>